<evidence type="ECO:0000256" key="4">
    <source>
        <dbReference type="ARBA" id="ARBA00023157"/>
    </source>
</evidence>
<dbReference type="SMART" id="SM00409">
    <property type="entry name" value="IG"/>
    <property type="match status" value="3"/>
</dbReference>
<dbReference type="InterPro" id="IPR013151">
    <property type="entry name" value="Immunoglobulin_dom"/>
</dbReference>
<dbReference type="AlphaFoldDB" id="A0A3Q1BG50"/>
<dbReference type="SUPFAM" id="SSF48726">
    <property type="entry name" value="Immunoglobulin"/>
    <property type="match status" value="3"/>
</dbReference>
<dbReference type="InterPro" id="IPR013783">
    <property type="entry name" value="Ig-like_fold"/>
</dbReference>
<dbReference type="PANTHER" id="PTHR11890">
    <property type="entry name" value="INTERLEUKIN-1 RECEPTOR FAMILY MEMBER"/>
    <property type="match status" value="1"/>
</dbReference>
<evidence type="ECO:0000256" key="5">
    <source>
        <dbReference type="ARBA" id="ARBA00023180"/>
    </source>
</evidence>
<dbReference type="PROSITE" id="PS50835">
    <property type="entry name" value="IG_LIKE"/>
    <property type="match status" value="2"/>
</dbReference>
<dbReference type="PRINTS" id="PR01536">
    <property type="entry name" value="INTRLKN1R12F"/>
</dbReference>
<proteinExistence type="inferred from homology"/>
<dbReference type="STRING" id="80972.ENSAOCP00000012503"/>
<dbReference type="Gene3D" id="2.60.40.10">
    <property type="entry name" value="Immunoglobulins"/>
    <property type="match status" value="3"/>
</dbReference>
<keyword evidence="5" id="KW-0325">Glycoprotein</keyword>
<dbReference type="PANTHER" id="PTHR11890:SF6">
    <property type="entry name" value="INTERLEUKIN-18 RECEPTOR 1"/>
    <property type="match status" value="1"/>
</dbReference>
<dbReference type="Ensembl" id="ENSAOCT00000020289.2">
    <property type="protein sequence ID" value="ENSAOCP00000012503.2"/>
    <property type="gene ID" value="ENSAOCG00000017003.2"/>
</dbReference>
<evidence type="ECO:0000256" key="7">
    <source>
        <dbReference type="SAM" id="Phobius"/>
    </source>
</evidence>
<dbReference type="RefSeq" id="XP_054868821.1">
    <property type="nucleotide sequence ID" value="XM_055012846.1"/>
</dbReference>
<keyword evidence="3" id="KW-0677">Repeat</keyword>
<keyword evidence="2 8" id="KW-0732">Signal</keyword>
<organism evidence="10 11">
    <name type="scientific">Amphiprion ocellaris</name>
    <name type="common">Clown anemonefish</name>
    <dbReference type="NCBI Taxonomy" id="80972"/>
    <lineage>
        <taxon>Eukaryota</taxon>
        <taxon>Metazoa</taxon>
        <taxon>Chordata</taxon>
        <taxon>Craniata</taxon>
        <taxon>Vertebrata</taxon>
        <taxon>Euteleostomi</taxon>
        <taxon>Actinopterygii</taxon>
        <taxon>Neopterygii</taxon>
        <taxon>Teleostei</taxon>
        <taxon>Neoteleostei</taxon>
        <taxon>Acanthomorphata</taxon>
        <taxon>Ovalentaria</taxon>
        <taxon>Pomacentridae</taxon>
        <taxon>Amphiprion</taxon>
    </lineage>
</organism>
<keyword evidence="7" id="KW-1133">Transmembrane helix</keyword>
<dbReference type="GeneID" id="111566421"/>
<keyword evidence="7" id="KW-0812">Transmembrane</keyword>
<dbReference type="InterPro" id="IPR007110">
    <property type="entry name" value="Ig-like_dom"/>
</dbReference>
<dbReference type="InterPro" id="IPR003599">
    <property type="entry name" value="Ig_sub"/>
</dbReference>
<evidence type="ECO:0000259" key="9">
    <source>
        <dbReference type="PROSITE" id="PS50835"/>
    </source>
</evidence>
<evidence type="ECO:0000256" key="1">
    <source>
        <dbReference type="ARBA" id="ARBA00009752"/>
    </source>
</evidence>
<dbReference type="Pfam" id="PF00047">
    <property type="entry name" value="ig"/>
    <property type="match status" value="1"/>
</dbReference>
<keyword evidence="11" id="KW-1185">Reference proteome</keyword>
<dbReference type="Proteomes" id="UP001501940">
    <property type="component" value="Chromosome 1"/>
</dbReference>
<feature type="signal peptide" evidence="8">
    <location>
        <begin position="1"/>
        <end position="22"/>
    </location>
</feature>
<dbReference type="InterPro" id="IPR036179">
    <property type="entry name" value="Ig-like_dom_sf"/>
</dbReference>
<evidence type="ECO:0000313" key="11">
    <source>
        <dbReference type="Proteomes" id="UP001501940"/>
    </source>
</evidence>
<protein>
    <recommendedName>
        <fullName evidence="9">Ig-like domain-containing protein</fullName>
    </recommendedName>
</protein>
<dbReference type="GeneTree" id="ENSGT01090000259985"/>
<evidence type="ECO:0000256" key="8">
    <source>
        <dbReference type="SAM" id="SignalP"/>
    </source>
</evidence>
<evidence type="ECO:0000256" key="3">
    <source>
        <dbReference type="ARBA" id="ARBA00022737"/>
    </source>
</evidence>
<feature type="domain" description="Ig-like" evidence="9">
    <location>
        <begin position="209"/>
        <end position="314"/>
    </location>
</feature>
<reference evidence="10 11" key="1">
    <citation type="submission" date="2022-01" db="EMBL/GenBank/DDBJ databases">
        <title>A chromosome-scale genome assembly of the false clownfish, Amphiprion ocellaris.</title>
        <authorList>
            <person name="Ryu T."/>
        </authorList>
    </citation>
    <scope>NUCLEOTIDE SEQUENCE [LARGE SCALE GENOMIC DNA]</scope>
</reference>
<dbReference type="InterPro" id="IPR004074">
    <property type="entry name" value="IL-1_rcpt_I/II-typ"/>
</dbReference>
<feature type="chain" id="PRO_5043938267" description="Ig-like domain-containing protein" evidence="8">
    <location>
        <begin position="23"/>
        <end position="375"/>
    </location>
</feature>
<evidence type="ECO:0000256" key="6">
    <source>
        <dbReference type="ARBA" id="ARBA00023319"/>
    </source>
</evidence>
<evidence type="ECO:0000256" key="2">
    <source>
        <dbReference type="ARBA" id="ARBA00022729"/>
    </source>
</evidence>
<dbReference type="KEGG" id="aoce:111566421"/>
<sequence length="375" mass="41647">MTTQQTLLVLLLVLTLLTGVMSSQEAQVLHVRVGEMVVLECPYLSHKDGGATPLWTNHSTQDVNVINNMSTSAEQMDVLIHGRSLVILRATINHQGNYSCTYGNASRRFCFGLTVYTTQSREHGEKNQNPSTCYTQQSCTLRCPAVNIPPVNITSNGIMWHKEGESSPQNGYFESISEKDSSVYTCTRSYLYRGQTYNMTFTVSLDVKPSSEILSPHKNEAFRVDLGSTVVINCTVFVNSDFDDAFWLSDGSFVETDNSFPVFYNSTRVKNSKEEKLTASLVFTKISEEDLLKNYTCKLESSHQSSSFVTITLTRKAHHFPLSLTLCIVAIVAVIVLTIGGAVILSRGCSRSKGCVRLNRAKRSSSHLSTSWSRV</sequence>
<dbReference type="OMA" id="YNMTTMV"/>
<dbReference type="InterPro" id="IPR015621">
    <property type="entry name" value="IL-1_rcpt_fam"/>
</dbReference>
<keyword evidence="6" id="KW-0393">Immunoglobulin domain</keyword>
<reference evidence="10" key="3">
    <citation type="submission" date="2025-09" db="UniProtKB">
        <authorList>
            <consortium name="Ensembl"/>
        </authorList>
    </citation>
    <scope>IDENTIFICATION</scope>
</reference>
<feature type="transmembrane region" description="Helical" evidence="7">
    <location>
        <begin position="320"/>
        <end position="345"/>
    </location>
</feature>
<reference evidence="10" key="2">
    <citation type="submission" date="2025-08" db="UniProtKB">
        <authorList>
            <consortium name="Ensembl"/>
        </authorList>
    </citation>
    <scope>IDENTIFICATION</scope>
</reference>
<feature type="domain" description="Ig-like" evidence="9">
    <location>
        <begin position="137"/>
        <end position="204"/>
    </location>
</feature>
<keyword evidence="4" id="KW-1015">Disulfide bond</keyword>
<evidence type="ECO:0000313" key="10">
    <source>
        <dbReference type="Ensembl" id="ENSAOCP00000012503.2"/>
    </source>
</evidence>
<accession>A0A3Q1BG50</accession>
<name>A0A3Q1BG50_AMPOC</name>
<dbReference type="GO" id="GO:0004908">
    <property type="term" value="F:interleukin-1 receptor activity"/>
    <property type="evidence" value="ECO:0007669"/>
    <property type="project" value="InterPro"/>
</dbReference>
<comment type="similarity">
    <text evidence="1">Belongs to the interleukin-1 receptor family.</text>
</comment>
<keyword evidence="7" id="KW-0472">Membrane</keyword>